<evidence type="ECO:0000313" key="1">
    <source>
        <dbReference type="EMBL" id="KAI0054086.1"/>
    </source>
</evidence>
<comment type="caution">
    <text evidence="1">The sequence shown here is derived from an EMBL/GenBank/DDBJ whole genome shotgun (WGS) entry which is preliminary data.</text>
</comment>
<name>A0ACB8SDU0_9AGAM</name>
<reference evidence="1" key="2">
    <citation type="journal article" date="2022" name="New Phytol.">
        <title>Evolutionary transition to the ectomycorrhizal habit in the genomes of a hyperdiverse lineage of mushroom-forming fungi.</title>
        <authorList>
            <person name="Looney B."/>
            <person name="Miyauchi S."/>
            <person name="Morin E."/>
            <person name="Drula E."/>
            <person name="Courty P.E."/>
            <person name="Kohler A."/>
            <person name="Kuo A."/>
            <person name="LaButti K."/>
            <person name="Pangilinan J."/>
            <person name="Lipzen A."/>
            <person name="Riley R."/>
            <person name="Andreopoulos W."/>
            <person name="He G."/>
            <person name="Johnson J."/>
            <person name="Nolan M."/>
            <person name="Tritt A."/>
            <person name="Barry K.W."/>
            <person name="Grigoriev I.V."/>
            <person name="Nagy L.G."/>
            <person name="Hibbett D."/>
            <person name="Henrissat B."/>
            <person name="Matheny P.B."/>
            <person name="Labbe J."/>
            <person name="Martin F.M."/>
        </authorList>
    </citation>
    <scope>NUCLEOTIDE SEQUENCE</scope>
    <source>
        <strain evidence="1">FP105234-sp</strain>
    </source>
</reference>
<gene>
    <name evidence="1" type="ORF">FA95DRAFT_1591845</name>
</gene>
<dbReference type="Proteomes" id="UP000814033">
    <property type="component" value="Unassembled WGS sequence"/>
</dbReference>
<dbReference type="EMBL" id="MU275838">
    <property type="protein sequence ID" value="KAI0054086.1"/>
    <property type="molecule type" value="Genomic_DNA"/>
</dbReference>
<proteinExistence type="predicted"/>
<reference evidence="1" key="1">
    <citation type="submission" date="2021-02" db="EMBL/GenBank/DDBJ databases">
        <authorList>
            <consortium name="DOE Joint Genome Institute"/>
            <person name="Ahrendt S."/>
            <person name="Looney B.P."/>
            <person name="Miyauchi S."/>
            <person name="Morin E."/>
            <person name="Drula E."/>
            <person name="Courty P.E."/>
            <person name="Chicoki N."/>
            <person name="Fauchery L."/>
            <person name="Kohler A."/>
            <person name="Kuo A."/>
            <person name="Labutti K."/>
            <person name="Pangilinan J."/>
            <person name="Lipzen A."/>
            <person name="Riley R."/>
            <person name="Andreopoulos W."/>
            <person name="He G."/>
            <person name="Johnson J."/>
            <person name="Barry K.W."/>
            <person name="Grigoriev I.V."/>
            <person name="Nagy L."/>
            <person name="Hibbett D."/>
            <person name="Henrissat B."/>
            <person name="Matheny P.B."/>
            <person name="Labbe J."/>
            <person name="Martin F."/>
        </authorList>
    </citation>
    <scope>NUCLEOTIDE SEQUENCE</scope>
    <source>
        <strain evidence="1">FP105234-sp</strain>
    </source>
</reference>
<evidence type="ECO:0000313" key="2">
    <source>
        <dbReference type="Proteomes" id="UP000814033"/>
    </source>
</evidence>
<accession>A0ACB8SDU0</accession>
<protein>
    <submittedName>
        <fullName evidence="1">Uncharacterized protein</fullName>
    </submittedName>
</protein>
<keyword evidence="2" id="KW-1185">Reference proteome</keyword>
<organism evidence="1 2">
    <name type="scientific">Auriscalpium vulgare</name>
    <dbReference type="NCBI Taxonomy" id="40419"/>
    <lineage>
        <taxon>Eukaryota</taxon>
        <taxon>Fungi</taxon>
        <taxon>Dikarya</taxon>
        <taxon>Basidiomycota</taxon>
        <taxon>Agaricomycotina</taxon>
        <taxon>Agaricomycetes</taxon>
        <taxon>Russulales</taxon>
        <taxon>Auriscalpiaceae</taxon>
        <taxon>Auriscalpium</taxon>
    </lineage>
</organism>
<sequence>MAKGSNYLGPPKERRCNYFEADGKPAQRNEGLGCPRTAAQCNFIHPTDPQWDWTRPPPKYKKNWDSGAARRVNPKATSPSSSARGRSPHPQRMHRSSRSPQRRSSRSLSPRRRSRSRTRSERRRSPSPRRRRSPSPRRRSPSPRRHRESNYGHRESDYGHRESDYGHRDPASYRDERSRPFANSDKAPLSSPTRQTSVSSSVPTTGPRAIQSQRQPSFSASSHPPTLRTSVDPGQATVPTPSTVHPPSHAPVVSQLPVTATLPPAPQPLRAPPPVAVKELTMEEKRVIWAERINLSALAVTERLEHVKLEKDVIGRRRLTQSSGFQVLSGESKANVLAQLRDAEAKSEEKKKSLVDIISRLVDAGFWPIQPHHDLADFDAKISGMKTSLGTLYNGVAQLNSNLTAVMNPSQLRQGQADHAGAVGPEARPLKRQRTLTGETIPDEDDSVLQSTLELMQDRVQGIENRAEELQNDLTQHMRDTLDEFEGRLDDKVEEITAGIAQTLLTDGQIGPAATKQLSDLEMKYSQADEDMDEMAKEVGELIVQLRDIQANRDRLVNGNTQLREGIAELDRQHKGQSEELEQMRKEMHALSNVVKAALAAPRTQPVQPPIEVVVEAIKEPVQEIARKELHPALQEFRTQVEDNLHVHGTSLRDAVGPKLAQYARSVEVIWDWIEQGDPSGIRRPSVASTT</sequence>